<feature type="region of interest" description="Disordered" evidence="6">
    <location>
        <begin position="1"/>
        <end position="24"/>
    </location>
</feature>
<evidence type="ECO:0000256" key="6">
    <source>
        <dbReference type="SAM" id="MobiDB-lite"/>
    </source>
</evidence>
<gene>
    <name evidence="8" type="ORF">I316_05777</name>
</gene>
<feature type="transmembrane region" description="Helical" evidence="7">
    <location>
        <begin position="109"/>
        <end position="128"/>
    </location>
</feature>
<reference evidence="9" key="2">
    <citation type="submission" date="2013-12" db="EMBL/GenBank/DDBJ databases">
        <title>Evolution of pathogenesis and genome organization in the Tremellales.</title>
        <authorList>
            <person name="Cuomo C."/>
            <person name="Litvintseva A."/>
            <person name="Heitman J."/>
            <person name="Chen Y."/>
            <person name="Sun S."/>
            <person name="Springer D."/>
            <person name="Dromer F."/>
            <person name="Young S."/>
            <person name="Zeng Q."/>
            <person name="Chapman S."/>
            <person name="Gujja S."/>
            <person name="Saif S."/>
            <person name="Birren B."/>
        </authorList>
    </citation>
    <scope>NUCLEOTIDE SEQUENCE [LARGE SCALE GENOMIC DNA]</scope>
    <source>
        <strain evidence="9">BCC8398</strain>
    </source>
</reference>
<evidence type="ECO:0000313" key="9">
    <source>
        <dbReference type="Proteomes" id="UP000092666"/>
    </source>
</evidence>
<evidence type="ECO:0000256" key="7">
    <source>
        <dbReference type="SAM" id="Phobius"/>
    </source>
</evidence>
<dbReference type="EMBL" id="KI669507">
    <property type="protein sequence ID" value="OCF32597.1"/>
    <property type="molecule type" value="Genomic_DNA"/>
</dbReference>
<comment type="subcellular location">
    <subcellularLocation>
        <location evidence="1">Membrane</location>
        <topology evidence="1">Multi-pass membrane protein</topology>
    </subcellularLocation>
</comment>
<feature type="transmembrane region" description="Helical" evidence="7">
    <location>
        <begin position="226"/>
        <end position="249"/>
    </location>
</feature>
<sequence length="289" mass="31409">MSTILPLSGPSGGGGVGPGPTYSNGIGGGSGSGADWSSIGLGSSDVGLGTSGRGKGLPLVFRRLVKFRSMDFELAFWQLTYLVVAPRRVYKQTYHHKQTKNQWARDDPAMLLLIAGSLGAAGIAWSLLYRLSPTSALTTILLMIFRDFILFSLVTSFVLYTLANRLLLAPSVPHSSISDNRVEYAYAFDVAVNSFFPAFLTVYVGLLPLAAVVVRDNWVCLWVGNTLFLIAGVQYIYITYLGYVALPFVARSELFLSPLLPLFGGYLLSLLGFNVAKHALEIYFGQGWK</sequence>
<dbReference type="STRING" id="1296120.A0A1B9GNL3"/>
<feature type="transmembrane region" description="Helical" evidence="7">
    <location>
        <begin position="140"/>
        <end position="163"/>
    </location>
</feature>
<evidence type="ECO:0000256" key="5">
    <source>
        <dbReference type="ARBA" id="ARBA00023136"/>
    </source>
</evidence>
<dbReference type="AlphaFoldDB" id="A0A1B9GNL3"/>
<feature type="transmembrane region" description="Helical" evidence="7">
    <location>
        <begin position="195"/>
        <end position="214"/>
    </location>
</feature>
<keyword evidence="5 7" id="KW-0472">Membrane</keyword>
<dbReference type="PANTHER" id="PTHR12841:SF6">
    <property type="entry name" value="PROTEIN UNC-50 HOMOLOG"/>
    <property type="match status" value="1"/>
</dbReference>
<protein>
    <submittedName>
        <fullName evidence="8">UNC-50 family protein</fullName>
    </submittedName>
</protein>
<dbReference type="OrthoDB" id="10027013at2759"/>
<dbReference type="Pfam" id="PF05216">
    <property type="entry name" value="UNC-50"/>
    <property type="match status" value="1"/>
</dbReference>
<evidence type="ECO:0000256" key="4">
    <source>
        <dbReference type="ARBA" id="ARBA00022989"/>
    </source>
</evidence>
<organism evidence="8 9">
    <name type="scientific">Kwoniella heveanensis BCC8398</name>
    <dbReference type="NCBI Taxonomy" id="1296120"/>
    <lineage>
        <taxon>Eukaryota</taxon>
        <taxon>Fungi</taxon>
        <taxon>Dikarya</taxon>
        <taxon>Basidiomycota</taxon>
        <taxon>Agaricomycotina</taxon>
        <taxon>Tremellomycetes</taxon>
        <taxon>Tremellales</taxon>
        <taxon>Cryptococcaceae</taxon>
        <taxon>Kwoniella</taxon>
    </lineage>
</organism>
<keyword evidence="9" id="KW-1185">Reference proteome</keyword>
<keyword evidence="4 7" id="KW-1133">Transmembrane helix</keyword>
<dbReference type="InterPro" id="IPR007881">
    <property type="entry name" value="UNC-50"/>
</dbReference>
<proteinExistence type="inferred from homology"/>
<comment type="similarity">
    <text evidence="2">Belongs to the unc-50 family.</text>
</comment>
<name>A0A1B9GNL3_9TREE</name>
<evidence type="ECO:0000256" key="3">
    <source>
        <dbReference type="ARBA" id="ARBA00022692"/>
    </source>
</evidence>
<reference evidence="8 9" key="1">
    <citation type="submission" date="2013-07" db="EMBL/GenBank/DDBJ databases">
        <title>The Genome Sequence of Cryptococcus heveanensis BCC8398.</title>
        <authorList>
            <consortium name="The Broad Institute Genome Sequencing Platform"/>
            <person name="Cuomo C."/>
            <person name="Litvintseva A."/>
            <person name="Chen Y."/>
            <person name="Heitman J."/>
            <person name="Sun S."/>
            <person name="Springer D."/>
            <person name="Dromer F."/>
            <person name="Young S.K."/>
            <person name="Zeng Q."/>
            <person name="Gargeya S."/>
            <person name="Fitzgerald M."/>
            <person name="Abouelleil A."/>
            <person name="Alvarado L."/>
            <person name="Berlin A.M."/>
            <person name="Chapman S.B."/>
            <person name="Dewar J."/>
            <person name="Goldberg J."/>
            <person name="Griggs A."/>
            <person name="Gujja S."/>
            <person name="Hansen M."/>
            <person name="Howarth C."/>
            <person name="Imamovic A."/>
            <person name="Larimer J."/>
            <person name="McCowan C."/>
            <person name="Murphy C."/>
            <person name="Pearson M."/>
            <person name="Priest M."/>
            <person name="Roberts A."/>
            <person name="Saif S."/>
            <person name="Shea T."/>
            <person name="Sykes S."/>
            <person name="Wortman J."/>
            <person name="Nusbaum C."/>
            <person name="Birren B."/>
        </authorList>
    </citation>
    <scope>NUCLEOTIDE SEQUENCE [LARGE SCALE GENOMIC DNA]</scope>
    <source>
        <strain evidence="8 9">BCC8398</strain>
    </source>
</reference>
<keyword evidence="3 7" id="KW-0812">Transmembrane</keyword>
<evidence type="ECO:0000256" key="2">
    <source>
        <dbReference type="ARBA" id="ARBA00006293"/>
    </source>
</evidence>
<accession>A0A1B9GNL3</accession>
<dbReference type="GO" id="GO:0000139">
    <property type="term" value="C:Golgi membrane"/>
    <property type="evidence" value="ECO:0007669"/>
    <property type="project" value="TreeGrafter"/>
</dbReference>
<evidence type="ECO:0000256" key="1">
    <source>
        <dbReference type="ARBA" id="ARBA00004141"/>
    </source>
</evidence>
<dbReference type="PANTHER" id="PTHR12841">
    <property type="entry name" value="PROTEIN UNC-50 HOMOLOG"/>
    <property type="match status" value="1"/>
</dbReference>
<feature type="transmembrane region" description="Helical" evidence="7">
    <location>
        <begin position="255"/>
        <end position="276"/>
    </location>
</feature>
<evidence type="ECO:0000313" key="8">
    <source>
        <dbReference type="EMBL" id="OCF32597.1"/>
    </source>
</evidence>
<dbReference type="Proteomes" id="UP000092666">
    <property type="component" value="Unassembled WGS sequence"/>
</dbReference>